<evidence type="ECO:0000313" key="3">
    <source>
        <dbReference type="Proteomes" id="UP000435112"/>
    </source>
</evidence>
<organism evidence="2 3">
    <name type="scientific">Phytophthora rubi</name>
    <dbReference type="NCBI Taxonomy" id="129364"/>
    <lineage>
        <taxon>Eukaryota</taxon>
        <taxon>Sar</taxon>
        <taxon>Stramenopiles</taxon>
        <taxon>Oomycota</taxon>
        <taxon>Peronosporomycetes</taxon>
        <taxon>Peronosporales</taxon>
        <taxon>Peronosporaceae</taxon>
        <taxon>Phytophthora</taxon>
    </lineage>
</organism>
<accession>A0A6A3IRU1</accession>
<dbReference type="PROSITE" id="PS00028">
    <property type="entry name" value="ZINC_FINGER_C2H2_1"/>
    <property type="match status" value="1"/>
</dbReference>
<feature type="domain" description="C2H2-type" evidence="1">
    <location>
        <begin position="129"/>
        <end position="151"/>
    </location>
</feature>
<dbReference type="AlphaFoldDB" id="A0A6A3IRU1"/>
<proteinExistence type="predicted"/>
<protein>
    <recommendedName>
        <fullName evidence="1">C2H2-type domain-containing protein</fullName>
    </recommendedName>
</protein>
<gene>
    <name evidence="2" type="ORF">PR002_g22918</name>
</gene>
<dbReference type="InterPro" id="IPR013087">
    <property type="entry name" value="Znf_C2H2_type"/>
</dbReference>
<name>A0A6A3IRU1_9STRA</name>
<dbReference type="Proteomes" id="UP000435112">
    <property type="component" value="Unassembled WGS sequence"/>
</dbReference>
<comment type="caution">
    <text evidence="2">The sequence shown here is derived from an EMBL/GenBank/DDBJ whole genome shotgun (WGS) entry which is preliminary data.</text>
</comment>
<reference evidence="2 3" key="1">
    <citation type="submission" date="2018-09" db="EMBL/GenBank/DDBJ databases">
        <title>Genomic investigation of the strawberry pathogen Phytophthora fragariae indicates pathogenicity is determined by transcriptional variation in three key races.</title>
        <authorList>
            <person name="Adams T.M."/>
            <person name="Armitage A.D."/>
            <person name="Sobczyk M.K."/>
            <person name="Bates H.J."/>
            <person name="Dunwell J.M."/>
            <person name="Nellist C.F."/>
            <person name="Harrison R.J."/>
        </authorList>
    </citation>
    <scope>NUCLEOTIDE SEQUENCE [LARGE SCALE GENOMIC DNA]</scope>
    <source>
        <strain evidence="2 3">SCRP324</strain>
    </source>
</reference>
<dbReference type="EMBL" id="QXFU01002537">
    <property type="protein sequence ID" value="KAE8984512.1"/>
    <property type="molecule type" value="Genomic_DNA"/>
</dbReference>
<sequence>MSTNEDPKRLVCDLESKKSLCCGDDCPGVSEKVLNEYLAEHGPLTNPVFGKMRVFWIDEGYFVPGRDVAAIVEYKLNAAGEVFRVDNDSWRDLNGGDVLPGFHLSKTYLEMALDPDFDIVEEEEIGFVCPERGCGEHIRSSGKWVAHLDNHQRGRASLKYVAKPRIQHPQGVNVIKCSKF</sequence>
<evidence type="ECO:0000313" key="2">
    <source>
        <dbReference type="EMBL" id="KAE8984512.1"/>
    </source>
</evidence>
<evidence type="ECO:0000259" key="1">
    <source>
        <dbReference type="PROSITE" id="PS00028"/>
    </source>
</evidence>